<dbReference type="Pfam" id="PF00882">
    <property type="entry name" value="Zn_dep_PLPC"/>
    <property type="match status" value="1"/>
</dbReference>
<dbReference type="STRING" id="573061.Clocel_0618"/>
<dbReference type="GO" id="GO:0016788">
    <property type="term" value="F:hydrolase activity, acting on ester bonds"/>
    <property type="evidence" value="ECO:0007669"/>
    <property type="project" value="InterPro"/>
</dbReference>
<gene>
    <name evidence="2" type="ordered locus">Clocel_0618</name>
</gene>
<dbReference type="KEGG" id="ccb:Clocel_0618"/>
<organism evidence="2 3">
    <name type="scientific">Clostridium cellulovorans (strain ATCC 35296 / DSM 3052 / OCM 3 / 743B)</name>
    <dbReference type="NCBI Taxonomy" id="573061"/>
    <lineage>
        <taxon>Bacteria</taxon>
        <taxon>Bacillati</taxon>
        <taxon>Bacillota</taxon>
        <taxon>Clostridia</taxon>
        <taxon>Eubacteriales</taxon>
        <taxon>Clostridiaceae</taxon>
        <taxon>Clostridium</taxon>
    </lineage>
</organism>
<dbReference type="AlphaFoldDB" id="D9SRM2"/>
<evidence type="ECO:0000313" key="3">
    <source>
        <dbReference type="Proteomes" id="UP000002730"/>
    </source>
</evidence>
<dbReference type="eggNOG" id="ENOG5030XIE">
    <property type="taxonomic scope" value="Bacteria"/>
</dbReference>
<evidence type="ECO:0000259" key="1">
    <source>
        <dbReference type="Pfam" id="PF00882"/>
    </source>
</evidence>
<protein>
    <recommendedName>
        <fullName evidence="1">Phospholipase C/D domain-containing protein</fullName>
    </recommendedName>
</protein>
<dbReference type="InterPro" id="IPR008947">
    <property type="entry name" value="PLipase_C/P1_nuclease_dom_sf"/>
</dbReference>
<dbReference type="OrthoDB" id="2878022at2"/>
<dbReference type="EMBL" id="CP002160">
    <property type="protein sequence ID" value="ADL50389.1"/>
    <property type="molecule type" value="Genomic_DNA"/>
</dbReference>
<dbReference type="SUPFAM" id="SSF48537">
    <property type="entry name" value="Phospholipase C/P1 nuclease"/>
    <property type="match status" value="1"/>
</dbReference>
<evidence type="ECO:0000313" key="2">
    <source>
        <dbReference type="EMBL" id="ADL50389.1"/>
    </source>
</evidence>
<accession>D9SRM2</accession>
<dbReference type="HOGENOM" id="CLU_104114_1_0_9"/>
<feature type="domain" description="Phospholipase C/D" evidence="1">
    <location>
        <begin position="5"/>
        <end position="160"/>
    </location>
</feature>
<reference evidence="2 3" key="1">
    <citation type="submission" date="2010-08" db="EMBL/GenBank/DDBJ databases">
        <title>Complete sequence of Clostridium cellulovorans 743B.</title>
        <authorList>
            <consortium name="US DOE Joint Genome Institute"/>
            <person name="Lucas S."/>
            <person name="Copeland A."/>
            <person name="Lapidus A."/>
            <person name="Cheng J.-F."/>
            <person name="Bruce D."/>
            <person name="Goodwin L."/>
            <person name="Pitluck S."/>
            <person name="Chertkov O."/>
            <person name="Detter J.C."/>
            <person name="Han C."/>
            <person name="Tapia R."/>
            <person name="Land M."/>
            <person name="Hauser L."/>
            <person name="Chang Y.-J."/>
            <person name="Jeffries C."/>
            <person name="Kyrpides N."/>
            <person name="Ivanova N."/>
            <person name="Mikhailova N."/>
            <person name="Hemme C.L."/>
            <person name="Woyke T."/>
        </authorList>
    </citation>
    <scope>NUCLEOTIDE SEQUENCE [LARGE SCALE GENOMIC DNA]</scope>
    <source>
        <strain evidence="3">ATCC 35296 / DSM 3052 / OCM 3 / 743B</strain>
    </source>
</reference>
<dbReference type="RefSeq" id="WP_010074831.1">
    <property type="nucleotide sequence ID" value="NC_014393.1"/>
</dbReference>
<keyword evidence="3" id="KW-1185">Reference proteome</keyword>
<dbReference type="Proteomes" id="UP000002730">
    <property type="component" value="Chromosome"/>
</dbReference>
<name>D9SRM2_CLOC7</name>
<proteinExistence type="predicted"/>
<sequence length="204" mass="24114">MNTISHVVIANKINRDIENILGISMNRYSFVYGSVRPDLRRGKFDTTHYKEEAKDYVYKMIEKVFEDYEENWDSREFYVRLGEVIHFITDFFTYPHNKKYYEGARKDHHVYEFRQVMILFNRKKIKELKGLDASVPLLETLPEIFNYIDRLHVEYLASGPSEMIDCIFAYKVCNVLTTSILSLYMKKAAVIEATKDLALDYGTI</sequence>
<dbReference type="InterPro" id="IPR029002">
    <property type="entry name" value="PLPC/GPLD1"/>
</dbReference>